<keyword evidence="4" id="KW-0547">Nucleotide-binding</keyword>
<keyword evidence="7" id="KW-0472">Membrane</keyword>
<reference evidence="9 10" key="1">
    <citation type="submission" date="2021-07" db="EMBL/GenBank/DDBJ databases">
        <title>Stakelama flava sp. nov., a novel endophytic bacterium isolated from branch of Kandelia candel.</title>
        <authorList>
            <person name="Tuo L."/>
        </authorList>
    </citation>
    <scope>NUCLEOTIDE SEQUENCE [LARGE SCALE GENOMIC DNA]</scope>
    <source>
        <strain evidence="9 10">CBK3Z-3</strain>
    </source>
</reference>
<dbReference type="Proteomes" id="UP001197214">
    <property type="component" value="Unassembled WGS sequence"/>
</dbReference>
<feature type="transmembrane region" description="Helical" evidence="7">
    <location>
        <begin position="131"/>
        <end position="153"/>
    </location>
</feature>
<feature type="transmembrane region" description="Helical" evidence="7">
    <location>
        <begin position="264"/>
        <end position="285"/>
    </location>
</feature>
<evidence type="ECO:0000313" key="9">
    <source>
        <dbReference type="EMBL" id="MBW4329998.1"/>
    </source>
</evidence>
<dbReference type="EC" id="2.7.13.3" evidence="2"/>
<name>A0ABS6XJL2_9SPHN</name>
<dbReference type="InterPro" id="IPR050980">
    <property type="entry name" value="2C_sensor_his_kinase"/>
</dbReference>
<feature type="transmembrane region" description="Helical" evidence="7">
    <location>
        <begin position="192"/>
        <end position="212"/>
    </location>
</feature>
<evidence type="ECO:0000313" key="10">
    <source>
        <dbReference type="Proteomes" id="UP001197214"/>
    </source>
</evidence>
<dbReference type="NCBIfam" id="TIGR02916">
    <property type="entry name" value="PEP_his_kin"/>
    <property type="match status" value="1"/>
</dbReference>
<dbReference type="GO" id="GO:0004673">
    <property type="term" value="F:protein histidine kinase activity"/>
    <property type="evidence" value="ECO:0007669"/>
    <property type="project" value="UniProtKB-EC"/>
</dbReference>
<comment type="catalytic activity">
    <reaction evidence="1">
        <text>ATP + protein L-histidine = ADP + protein N-phospho-L-histidine.</text>
        <dbReference type="EC" id="2.7.13.3"/>
    </reaction>
</comment>
<evidence type="ECO:0000259" key="8">
    <source>
        <dbReference type="PROSITE" id="PS50109"/>
    </source>
</evidence>
<accession>A0ABS6XJL2</accession>
<dbReference type="CDD" id="cd00082">
    <property type="entry name" value="HisKA"/>
    <property type="match status" value="1"/>
</dbReference>
<keyword evidence="7" id="KW-1133">Transmembrane helix</keyword>
<evidence type="ECO:0000256" key="1">
    <source>
        <dbReference type="ARBA" id="ARBA00000085"/>
    </source>
</evidence>
<evidence type="ECO:0000256" key="2">
    <source>
        <dbReference type="ARBA" id="ARBA00012438"/>
    </source>
</evidence>
<dbReference type="Pfam" id="PF02518">
    <property type="entry name" value="HATPase_c"/>
    <property type="match status" value="1"/>
</dbReference>
<dbReference type="InterPro" id="IPR003594">
    <property type="entry name" value="HATPase_dom"/>
</dbReference>
<sequence length="687" mass="73352">MARGRAVSAELILVSHSLAALLFAMLALWSARAQAAGWPRMPFAVGFGATALWALAIAGIGQNQAPGQIGEGVRNLAWLIALYCFHRGNERRRAPLALPLVYGVVAAVIVAECGLYLAADSGRAAFPAAQVVSIALLLRMIAGLASLVLLRAAHEAASTAGRGMLLALAGMWVADCVVFAYAYLGATWPDGLAVLRGVVAVASAGIFALSMYRQNGWVVQLSRTVAYQSLSLVAIGAYFVVIAVAISAIAAIGGDHARMWQTAFIFGCTTAMLTLVSSSWLRAWIKVKLAKHLFRHRYDYRAEWMRFTETLGKAGGDVALDARLVKALADLVDSPAGILLVPEGEGVRCEGAWNWDGADFSATGGGAALIDHLTQTRRIVELDSVRGGGDPLIPEAVPGPILASREAWAIIPLIHFDQLAGAILLARPPLERALDWEDFDLLKVAGRQAASYLAEARATAALMEAQRFDEFNRRFAFILHDIKNLVSQMSLVARNADRHGDNPEFRIDMIATVKESANRMNDLIQRLSQRPVRADPVSGVDVGTIAATVARGIESHHPVRVAGEQGLVARADPVALKQMLYHLVRNAADASAADDPVRIDLARSGQQVVIDIIDRGCGMSAAFIRDSLFKPFISTKPGGFGIGAYEARQLALAMGGSLDVTSREGEGTRFRIELAASSAEALVEQAA</sequence>
<dbReference type="InterPro" id="IPR014265">
    <property type="entry name" value="XrtA/PrsK"/>
</dbReference>
<proteinExistence type="predicted"/>
<keyword evidence="10" id="KW-1185">Reference proteome</keyword>
<keyword evidence="7" id="KW-0812">Transmembrane</keyword>
<evidence type="ECO:0000256" key="4">
    <source>
        <dbReference type="ARBA" id="ARBA00022741"/>
    </source>
</evidence>
<dbReference type="InterPro" id="IPR003661">
    <property type="entry name" value="HisK_dim/P_dom"/>
</dbReference>
<dbReference type="InterPro" id="IPR005467">
    <property type="entry name" value="His_kinase_dom"/>
</dbReference>
<comment type="caution">
    <text evidence="9">The sequence shown here is derived from an EMBL/GenBank/DDBJ whole genome shotgun (WGS) entry which is preliminary data.</text>
</comment>
<dbReference type="PANTHER" id="PTHR44936:SF10">
    <property type="entry name" value="SENSOR PROTEIN RSTB"/>
    <property type="match status" value="1"/>
</dbReference>
<dbReference type="PROSITE" id="PS50109">
    <property type="entry name" value="HIS_KIN"/>
    <property type="match status" value="1"/>
</dbReference>
<feature type="transmembrane region" description="Helical" evidence="7">
    <location>
        <begin position="165"/>
        <end position="186"/>
    </location>
</feature>
<protein>
    <recommendedName>
        <fullName evidence="2">histidine kinase</fullName>
        <ecNumber evidence="2">2.7.13.3</ecNumber>
    </recommendedName>
</protein>
<keyword evidence="5 9" id="KW-0418">Kinase</keyword>
<feature type="transmembrane region" description="Helical" evidence="7">
    <location>
        <begin position="96"/>
        <end position="119"/>
    </location>
</feature>
<evidence type="ECO:0000256" key="5">
    <source>
        <dbReference type="ARBA" id="ARBA00022777"/>
    </source>
</evidence>
<keyword evidence="3 9" id="KW-0808">Transferase</keyword>
<evidence type="ECO:0000256" key="6">
    <source>
        <dbReference type="ARBA" id="ARBA00022840"/>
    </source>
</evidence>
<organism evidence="9 10">
    <name type="scientific">Stakelama flava</name>
    <dbReference type="NCBI Taxonomy" id="2860338"/>
    <lineage>
        <taxon>Bacteria</taxon>
        <taxon>Pseudomonadati</taxon>
        <taxon>Pseudomonadota</taxon>
        <taxon>Alphaproteobacteria</taxon>
        <taxon>Sphingomonadales</taxon>
        <taxon>Sphingomonadaceae</taxon>
        <taxon>Stakelama</taxon>
    </lineage>
</organism>
<feature type="transmembrane region" description="Helical" evidence="7">
    <location>
        <begin position="43"/>
        <end position="61"/>
    </location>
</feature>
<feature type="domain" description="Histidine kinase" evidence="8">
    <location>
        <begin position="477"/>
        <end position="678"/>
    </location>
</feature>
<dbReference type="PANTHER" id="PTHR44936">
    <property type="entry name" value="SENSOR PROTEIN CREC"/>
    <property type="match status" value="1"/>
</dbReference>
<feature type="transmembrane region" description="Helical" evidence="7">
    <location>
        <begin position="232"/>
        <end position="252"/>
    </location>
</feature>
<evidence type="ECO:0000256" key="7">
    <source>
        <dbReference type="SAM" id="Phobius"/>
    </source>
</evidence>
<dbReference type="SMART" id="SM00387">
    <property type="entry name" value="HATPase_c"/>
    <property type="match status" value="1"/>
</dbReference>
<evidence type="ECO:0000256" key="3">
    <source>
        <dbReference type="ARBA" id="ARBA00022679"/>
    </source>
</evidence>
<dbReference type="EMBL" id="JAHWZX010000003">
    <property type="protein sequence ID" value="MBW4329998.1"/>
    <property type="molecule type" value="Genomic_DNA"/>
</dbReference>
<keyword evidence="6" id="KW-0067">ATP-binding</keyword>
<gene>
    <name evidence="9" type="primary">prsK</name>
    <name evidence="9" type="ORF">KY084_03815</name>
</gene>